<organism evidence="1 2">
    <name type="scientific">Geothrix edaphica</name>
    <dbReference type="NCBI Taxonomy" id="2927976"/>
    <lineage>
        <taxon>Bacteria</taxon>
        <taxon>Pseudomonadati</taxon>
        <taxon>Acidobacteriota</taxon>
        <taxon>Holophagae</taxon>
        <taxon>Holophagales</taxon>
        <taxon>Holophagaceae</taxon>
        <taxon>Geothrix</taxon>
    </lineage>
</organism>
<keyword evidence="2" id="KW-1185">Reference proteome</keyword>
<protein>
    <recommendedName>
        <fullName evidence="3">DUF721 domain-containing protein</fullName>
    </recommendedName>
</protein>
<dbReference type="Proteomes" id="UP001165044">
    <property type="component" value="Unassembled WGS sequence"/>
</dbReference>
<dbReference type="Pfam" id="PF05258">
    <property type="entry name" value="DciA"/>
    <property type="match status" value="1"/>
</dbReference>
<evidence type="ECO:0000313" key="2">
    <source>
        <dbReference type="Proteomes" id="UP001165044"/>
    </source>
</evidence>
<sequence>MRSNRRHAPRLVPLGARQPDQKALARLRLAWSFVVGPALADRTRPLRVERNVLVMGCWELTRIGPLRDAATAVWPQIRDRIHRALDLSLTGLQIVPCDPPPETPAQAQDPDPLRRALRLLEARRKERVRLGLEKE</sequence>
<proteinExistence type="predicted"/>
<dbReference type="RefSeq" id="WP_285609310.1">
    <property type="nucleotide sequence ID" value="NZ_BSDC01000003.1"/>
</dbReference>
<reference evidence="1" key="1">
    <citation type="journal article" date="2023" name="Antonie Van Leeuwenhoek">
        <title>Mesoterricola silvestris gen. nov., sp. nov., Mesoterricola sediminis sp. nov., Geothrix oryzae sp. nov., Geothrix edaphica sp. nov., Geothrix rubra sp. nov., and Geothrix limicola sp. nov., six novel members of Acidobacteriota isolated from soils.</title>
        <authorList>
            <person name="Itoh H."/>
            <person name="Sugisawa Y."/>
            <person name="Mise K."/>
            <person name="Xu Z."/>
            <person name="Kuniyasu M."/>
            <person name="Ushijima N."/>
            <person name="Kawano K."/>
            <person name="Kobayashi E."/>
            <person name="Shiratori Y."/>
            <person name="Masuda Y."/>
            <person name="Senoo K."/>
        </authorList>
    </citation>
    <scope>NUCLEOTIDE SEQUENCE</scope>
    <source>
        <strain evidence="1">Red802</strain>
    </source>
</reference>
<evidence type="ECO:0000313" key="1">
    <source>
        <dbReference type="EMBL" id="GLH67851.1"/>
    </source>
</evidence>
<comment type="caution">
    <text evidence="1">The sequence shown here is derived from an EMBL/GenBank/DDBJ whole genome shotgun (WGS) entry which is preliminary data.</text>
</comment>
<evidence type="ECO:0008006" key="3">
    <source>
        <dbReference type="Google" id="ProtNLM"/>
    </source>
</evidence>
<accession>A0ABQ5Q0C9</accession>
<dbReference type="EMBL" id="BSDC01000003">
    <property type="protein sequence ID" value="GLH67851.1"/>
    <property type="molecule type" value="Genomic_DNA"/>
</dbReference>
<gene>
    <name evidence="1" type="ORF">GETHED_22150</name>
</gene>
<name>A0ABQ5Q0C9_9BACT</name>
<dbReference type="InterPro" id="IPR007922">
    <property type="entry name" value="DciA-like"/>
</dbReference>